<keyword evidence="3" id="KW-1185">Reference proteome</keyword>
<evidence type="ECO:0000313" key="3">
    <source>
        <dbReference type="Proteomes" id="UP001159405"/>
    </source>
</evidence>
<name>A0ABN8NN28_9CNID</name>
<dbReference type="EMBL" id="CALNXK010000028">
    <property type="protein sequence ID" value="CAH3115648.1"/>
    <property type="molecule type" value="Genomic_DNA"/>
</dbReference>
<organism evidence="2 3">
    <name type="scientific">Porites lobata</name>
    <dbReference type="NCBI Taxonomy" id="104759"/>
    <lineage>
        <taxon>Eukaryota</taxon>
        <taxon>Metazoa</taxon>
        <taxon>Cnidaria</taxon>
        <taxon>Anthozoa</taxon>
        <taxon>Hexacorallia</taxon>
        <taxon>Scleractinia</taxon>
        <taxon>Fungiina</taxon>
        <taxon>Poritidae</taxon>
        <taxon>Porites</taxon>
    </lineage>
</organism>
<keyword evidence="1" id="KW-0175">Coiled coil</keyword>
<evidence type="ECO:0000256" key="1">
    <source>
        <dbReference type="SAM" id="Coils"/>
    </source>
</evidence>
<reference evidence="2 3" key="1">
    <citation type="submission" date="2022-05" db="EMBL/GenBank/DDBJ databases">
        <authorList>
            <consortium name="Genoscope - CEA"/>
            <person name="William W."/>
        </authorList>
    </citation>
    <scope>NUCLEOTIDE SEQUENCE [LARGE SCALE GENOMIC DNA]</scope>
</reference>
<proteinExistence type="predicted"/>
<sequence length="359" mass="41569">MGKIIIRQQTAESMTETEFPGRMMADVDSPHIDVVNKTKLTQSTWISGKSIDETWPANSDKNHLTRMDGMEVNCLTYMSDTKAYSINDIAVNEGDATLKSEERMQETASYLQSFTEKEHLDWWNNPLSFCEQDYHFYETDESEDIPYWFNENVERNSNEEAKGCCNKTVSASSDIHSGEISQQMTSTVSHTSNARSVSLENANKYSNCSKTEEKIRKLKALLAEQEKEIKRLKSESTERISDVSSPMATAEYCGFQFGKSQQRNFKEPKTHVAECSRRKRTFKERSSIFSSKRFRYSFRKDMQQEMRNFLPKTTDRKQTVVMDKPTSEYVKPDLKKGNFTKDEFLSLLRLVRTTTVLQE</sequence>
<accession>A0ABN8NN28</accession>
<comment type="caution">
    <text evidence="2">The sequence shown here is derived from an EMBL/GenBank/DDBJ whole genome shotgun (WGS) entry which is preliminary data.</text>
</comment>
<gene>
    <name evidence="2" type="ORF">PLOB_00023472</name>
</gene>
<protein>
    <submittedName>
        <fullName evidence="2">Uncharacterized protein</fullName>
    </submittedName>
</protein>
<dbReference type="Proteomes" id="UP001159405">
    <property type="component" value="Unassembled WGS sequence"/>
</dbReference>
<evidence type="ECO:0000313" key="2">
    <source>
        <dbReference type="EMBL" id="CAH3115648.1"/>
    </source>
</evidence>
<feature type="coiled-coil region" evidence="1">
    <location>
        <begin position="208"/>
        <end position="235"/>
    </location>
</feature>